<accession>A0A8J3AVL3</accession>
<name>A0A8J3AVL3_9BURK</name>
<organism evidence="1 2">
    <name type="scientific">Oxalicibacterium faecigallinarum</name>
    <dbReference type="NCBI Taxonomy" id="573741"/>
    <lineage>
        <taxon>Bacteria</taxon>
        <taxon>Pseudomonadati</taxon>
        <taxon>Pseudomonadota</taxon>
        <taxon>Betaproteobacteria</taxon>
        <taxon>Burkholderiales</taxon>
        <taxon>Oxalobacteraceae</taxon>
        <taxon>Oxalicibacterium</taxon>
    </lineage>
</organism>
<dbReference type="InterPro" id="IPR013481">
    <property type="entry name" value="NarM"/>
</dbReference>
<sequence>MLAPHAELPDLGLEDIAVDSDPPWRSSTVPADVVDTLSELDLPIPTDVHWQALSDLQRFVLIKLTRRGHKNANLQAALDEFGLNEDGIA</sequence>
<dbReference type="AlphaFoldDB" id="A0A8J3AVL3"/>
<protein>
    <submittedName>
        <fullName evidence="1">Uncharacterized protein</fullName>
    </submittedName>
</protein>
<dbReference type="Proteomes" id="UP000642180">
    <property type="component" value="Unassembled WGS sequence"/>
</dbReference>
<dbReference type="EMBL" id="BMDI01000001">
    <property type="protein sequence ID" value="GGI17396.1"/>
    <property type="molecule type" value="Genomic_DNA"/>
</dbReference>
<reference evidence="2" key="1">
    <citation type="journal article" date="2019" name="Int. J. Syst. Evol. Microbiol.">
        <title>The Global Catalogue of Microorganisms (GCM) 10K type strain sequencing project: providing services to taxonomists for standard genome sequencing and annotation.</title>
        <authorList>
            <consortium name="The Broad Institute Genomics Platform"/>
            <consortium name="The Broad Institute Genome Sequencing Center for Infectious Disease"/>
            <person name="Wu L."/>
            <person name="Ma J."/>
        </authorList>
    </citation>
    <scope>NUCLEOTIDE SEQUENCE [LARGE SCALE GENOMIC DNA]</scope>
    <source>
        <strain evidence="2">CCM 2767</strain>
    </source>
</reference>
<gene>
    <name evidence="1" type="ORF">GCM10008066_08770</name>
</gene>
<keyword evidence="2" id="KW-1185">Reference proteome</keyword>
<evidence type="ECO:0000313" key="1">
    <source>
        <dbReference type="EMBL" id="GGI17396.1"/>
    </source>
</evidence>
<dbReference type="Pfam" id="PF09655">
    <property type="entry name" value="Nitr_red_assoc"/>
    <property type="match status" value="1"/>
</dbReference>
<evidence type="ECO:0000313" key="2">
    <source>
        <dbReference type="Proteomes" id="UP000642180"/>
    </source>
</evidence>
<comment type="caution">
    <text evidence="1">The sequence shown here is derived from an EMBL/GenBank/DDBJ whole genome shotgun (WGS) entry which is preliminary data.</text>
</comment>
<proteinExistence type="predicted"/>